<accession>A0A0M7BCA3</accession>
<dbReference type="STRING" id="313367.JSE7799_01684"/>
<keyword evidence="2 5" id="KW-0328">Glycosyltransferase</keyword>
<dbReference type="CDD" id="cd00761">
    <property type="entry name" value="Glyco_tranf_GTA_type"/>
    <property type="match status" value="1"/>
</dbReference>
<dbReference type="Pfam" id="PF00535">
    <property type="entry name" value="Glycos_transf_2"/>
    <property type="match status" value="1"/>
</dbReference>
<protein>
    <submittedName>
        <fullName evidence="5">Putative glycosyltransferase EpsH</fullName>
        <ecNumber evidence="5">2.4.-.-</ecNumber>
    </submittedName>
</protein>
<organism evidence="5 6">
    <name type="scientific">Jannaschia seosinensis</name>
    <dbReference type="NCBI Taxonomy" id="313367"/>
    <lineage>
        <taxon>Bacteria</taxon>
        <taxon>Pseudomonadati</taxon>
        <taxon>Pseudomonadota</taxon>
        <taxon>Alphaproteobacteria</taxon>
        <taxon>Rhodobacterales</taxon>
        <taxon>Roseobacteraceae</taxon>
        <taxon>Jannaschia</taxon>
    </lineage>
</organism>
<dbReference type="EC" id="2.4.-.-" evidence="5"/>
<gene>
    <name evidence="5" type="primary">epsH</name>
    <name evidence="5" type="ORF">JSE7799_01684</name>
</gene>
<proteinExistence type="inferred from homology"/>
<keyword evidence="3 5" id="KW-0808">Transferase</keyword>
<dbReference type="EMBL" id="CYPR01000103">
    <property type="protein sequence ID" value="CUH38965.1"/>
    <property type="molecule type" value="Genomic_DNA"/>
</dbReference>
<feature type="domain" description="Glycosyltransferase 2-like" evidence="4">
    <location>
        <begin position="268"/>
        <end position="380"/>
    </location>
</feature>
<dbReference type="PANTHER" id="PTHR43685">
    <property type="entry name" value="GLYCOSYLTRANSFERASE"/>
    <property type="match status" value="1"/>
</dbReference>
<keyword evidence="6" id="KW-1185">Reference proteome</keyword>
<dbReference type="OrthoDB" id="7210452at2"/>
<dbReference type="Gene3D" id="3.90.550.10">
    <property type="entry name" value="Spore Coat Polysaccharide Biosynthesis Protein SpsA, Chain A"/>
    <property type="match status" value="1"/>
</dbReference>
<name>A0A0M7BCA3_9RHOB</name>
<dbReference type="SUPFAM" id="SSF53448">
    <property type="entry name" value="Nucleotide-diphospho-sugar transferases"/>
    <property type="match status" value="1"/>
</dbReference>
<evidence type="ECO:0000256" key="2">
    <source>
        <dbReference type="ARBA" id="ARBA00022676"/>
    </source>
</evidence>
<dbReference type="InterPro" id="IPR050834">
    <property type="entry name" value="Glycosyltransf_2"/>
</dbReference>
<dbReference type="Proteomes" id="UP000049455">
    <property type="component" value="Unassembled WGS sequence"/>
</dbReference>
<dbReference type="PANTHER" id="PTHR43685:SF5">
    <property type="entry name" value="GLYCOSYLTRANSFERASE EPSE-RELATED"/>
    <property type="match status" value="1"/>
</dbReference>
<dbReference type="RefSeq" id="WP_055663216.1">
    <property type="nucleotide sequence ID" value="NZ_CYPR01000103.1"/>
</dbReference>
<dbReference type="InterPro" id="IPR001173">
    <property type="entry name" value="Glyco_trans_2-like"/>
</dbReference>
<dbReference type="GO" id="GO:0016757">
    <property type="term" value="F:glycosyltransferase activity"/>
    <property type="evidence" value="ECO:0007669"/>
    <property type="project" value="UniProtKB-KW"/>
</dbReference>
<sequence>MDDADLDLVRSAPEFDAGWYVRTYRDVLEAETDPALDYLINGRDGDRDPGPGFWARAYLDANPDVADSGIDPFLHYLRFGRAEGRDPMPSQAGRERRAEARVGQWRGEVYVLGYHDRVPGIWEEMAERGAVHFERGMAAFQLALLHLHPQGDNRPAAARRWLDLALRLPATPLMRQRQLPISLVCDARLGRPAPSEAWLEARRERGLIGADALLVRAVFETATDARLLWINRALAGHDIGPVTIGEDAPTPYDGLSAAAAPRRGPLVSVLLAAHNARETLPTAIRSLQAQSWRDLEVIVIDDASSDDTAAQARTLARDDPRIRVIEMAENGGAYVARNAGLKSARGEFVTIHDADDWSHPDKIARQVAHLRDHPEVIGCTSEQARMRDDLSVTRFTESGRLVIDNVSSFMFRRAPVVAALGAWDTVRMSADNELIRRVRRVFGDKSVTHLATGPLSFQRERSNSAIADPILGINGYRFGARKEYYDAQTHFHSTAPPEALRYDGRTRPFPAPRILEGGRRAADLGRFDGVMAGDFRKPVPLATLTAGTERKGRLGAFEFFRPLDVAAGLRMCTESRSAMLAARIQVIVLGERATCDLLALYDPALLDTVLAHLPSVVADRVVLVVPPDGKPGDVAARTARAEAMFGATPIWAGVGKVTHAMLARRVGAGRVAPAPWSGLGSFR</sequence>
<dbReference type="AlphaFoldDB" id="A0A0M7BCA3"/>
<evidence type="ECO:0000313" key="6">
    <source>
        <dbReference type="Proteomes" id="UP000049455"/>
    </source>
</evidence>
<evidence type="ECO:0000259" key="4">
    <source>
        <dbReference type="Pfam" id="PF00535"/>
    </source>
</evidence>
<evidence type="ECO:0000313" key="5">
    <source>
        <dbReference type="EMBL" id="CUH38965.1"/>
    </source>
</evidence>
<reference evidence="5 6" key="1">
    <citation type="submission" date="2015-09" db="EMBL/GenBank/DDBJ databases">
        <authorList>
            <person name="Jackson K.R."/>
            <person name="Lunt B.L."/>
            <person name="Fisher J.N.B."/>
            <person name="Gardner A.V."/>
            <person name="Bailey M.E."/>
            <person name="Deus L.M."/>
            <person name="Earl A.S."/>
            <person name="Gibby P.D."/>
            <person name="Hartmann K.A."/>
            <person name="Liu J.E."/>
            <person name="Manci A.M."/>
            <person name="Nielsen D.A."/>
            <person name="Solomon M.B."/>
            <person name="Breakwell D.P."/>
            <person name="Burnett S.H."/>
            <person name="Grose J.H."/>
        </authorList>
    </citation>
    <scope>NUCLEOTIDE SEQUENCE [LARGE SCALE GENOMIC DNA]</scope>
    <source>
        <strain evidence="5 6">CECT 7799</strain>
    </source>
</reference>
<evidence type="ECO:0000256" key="1">
    <source>
        <dbReference type="ARBA" id="ARBA00006739"/>
    </source>
</evidence>
<comment type="similarity">
    <text evidence="1">Belongs to the glycosyltransferase 2 family.</text>
</comment>
<dbReference type="InterPro" id="IPR029044">
    <property type="entry name" value="Nucleotide-diphossugar_trans"/>
</dbReference>
<evidence type="ECO:0000256" key="3">
    <source>
        <dbReference type="ARBA" id="ARBA00022679"/>
    </source>
</evidence>